<dbReference type="EMBL" id="JAKNJB010000024">
    <property type="protein sequence ID" value="MCG4527978.1"/>
    <property type="molecule type" value="Genomic_DNA"/>
</dbReference>
<keyword evidence="3" id="KW-1185">Reference proteome</keyword>
<gene>
    <name evidence="2" type="ORF">L0P79_13025</name>
</gene>
<dbReference type="RefSeq" id="WP_238074510.1">
    <property type="nucleotide sequence ID" value="NZ_JAKNJB010000024.1"/>
</dbReference>
<dbReference type="Proteomes" id="UP001200313">
    <property type="component" value="Unassembled WGS sequence"/>
</dbReference>
<sequence>MNGYDQQLKELLAQCARKRKLEASAAELRRQRDTYAARAEELKEAMREEQADVDRLEGRSLAAFFYNVVGKMDEKLTQERQEAYAARVRYDAAARELAGSEEDLARCQAELGTLDGCEERYAALLREKTQAVKAAGGAAAEQILRLEEREAYLESQERELGEASAAGQSALATADEILESLSSAEGWGTWDLIGGGLIADLAKHSKLDEAQAAVEYLQSQLRAFRTELADVTISADFQVNIDGFLRFADYVFDGIFADWAVLDRINQAQAQVEDTRAQICAVLDRLGQMTDQAERERAGLRQEIEGLVSSVPM</sequence>
<feature type="coiled-coil region" evidence="1">
    <location>
        <begin position="18"/>
        <end position="59"/>
    </location>
</feature>
<accession>A0ABS9MB27</accession>
<reference evidence="2 3" key="1">
    <citation type="submission" date="2022-01" db="EMBL/GenBank/DDBJ databases">
        <title>Collection of gut derived symbiotic bacterial strains cultured from healthy donors.</title>
        <authorList>
            <person name="Lin H."/>
            <person name="Kohout C."/>
            <person name="Waligurski E."/>
            <person name="Pamer E.G."/>
        </authorList>
    </citation>
    <scope>NUCLEOTIDE SEQUENCE [LARGE SCALE GENOMIC DNA]</scope>
    <source>
        <strain evidence="2 3">DFI.3.7</strain>
    </source>
</reference>
<organism evidence="2 3">
    <name type="scientific">Intestinimonas massiliensis</name>
    <name type="common">ex Afouda et al. 2020</name>
    <dbReference type="NCBI Taxonomy" id="1673721"/>
    <lineage>
        <taxon>Bacteria</taxon>
        <taxon>Bacillati</taxon>
        <taxon>Bacillota</taxon>
        <taxon>Clostridia</taxon>
        <taxon>Eubacteriales</taxon>
        <taxon>Intestinimonas</taxon>
    </lineage>
</organism>
<evidence type="ECO:0000256" key="1">
    <source>
        <dbReference type="SAM" id="Coils"/>
    </source>
</evidence>
<keyword evidence="1" id="KW-0175">Coiled coil</keyword>
<protein>
    <submittedName>
        <fullName evidence="2">Uncharacterized protein</fullName>
    </submittedName>
</protein>
<comment type="caution">
    <text evidence="2">The sequence shown here is derived from an EMBL/GenBank/DDBJ whole genome shotgun (WGS) entry which is preliminary data.</text>
</comment>
<evidence type="ECO:0000313" key="2">
    <source>
        <dbReference type="EMBL" id="MCG4527978.1"/>
    </source>
</evidence>
<evidence type="ECO:0000313" key="3">
    <source>
        <dbReference type="Proteomes" id="UP001200313"/>
    </source>
</evidence>
<name>A0ABS9MB27_9FIRM</name>
<proteinExistence type="predicted"/>
<feature type="coiled-coil region" evidence="1">
    <location>
        <begin position="283"/>
        <end position="310"/>
    </location>
</feature>